<feature type="transmembrane region" description="Helical" evidence="2">
    <location>
        <begin position="216"/>
        <end position="245"/>
    </location>
</feature>
<keyword evidence="2" id="KW-0472">Membrane</keyword>
<accession>A0AAF3E926</accession>
<comment type="similarity">
    <text evidence="1">Belongs to the LIMR family.</text>
</comment>
<keyword evidence="2" id="KW-1133">Transmembrane helix</keyword>
<feature type="transmembrane region" description="Helical" evidence="2">
    <location>
        <begin position="140"/>
        <end position="163"/>
    </location>
</feature>
<protein>
    <submittedName>
        <fullName evidence="4">Uncharacterized protein</fullName>
    </submittedName>
</protein>
<evidence type="ECO:0000313" key="3">
    <source>
        <dbReference type="Proteomes" id="UP000887575"/>
    </source>
</evidence>
<organism evidence="3 4">
    <name type="scientific">Mesorhabditis belari</name>
    <dbReference type="NCBI Taxonomy" id="2138241"/>
    <lineage>
        <taxon>Eukaryota</taxon>
        <taxon>Metazoa</taxon>
        <taxon>Ecdysozoa</taxon>
        <taxon>Nematoda</taxon>
        <taxon>Chromadorea</taxon>
        <taxon>Rhabditida</taxon>
        <taxon>Rhabditina</taxon>
        <taxon>Rhabditomorpha</taxon>
        <taxon>Rhabditoidea</taxon>
        <taxon>Rhabditidae</taxon>
        <taxon>Mesorhabditinae</taxon>
        <taxon>Mesorhabditis</taxon>
    </lineage>
</organism>
<dbReference type="InterPro" id="IPR008075">
    <property type="entry name" value="LIMR"/>
</dbReference>
<sequence length="588" mass="66694">MLWFFNSDEKLDALASTSRTLLEEAESIDVRTLNVDDREKQFHDAVREHIICLLLFLGLYLFSYWLLAKFKQRNVLDALFAGEEDYFVYRISLWMCTVSLAVSIGSTVLMPFSLIGAELLQRYPGNFYLQWLSWSLIHSLWNYVFVLANLSLFILLPFSYLFLESQGFSNKTKGILSRLYETLAVCTLFIVMLLCLCDLIYYLLVASSENLSFLSLFSIFSITSVNLPLLYSCVSLFGVMLLLALTPYGFSRMFTIVFEKAQTKPPNPDADDDILIEKLEMFYQARNLTEPSAILKSSSLSNCSTLRHIQNPSLRNKSTSSDKLTFTTYLSSGDAPEFGLASTEAITSQRQPHNVQDFPFAKPENAFSYYYNRATKSMLALSYELPLREKTIRWYQRIAHAIKYPLCVFGLVVLTTIAFLMVLINILKLSFGFRALPVYVQYMEVQNRHTFGLLGVIIEVITIFYVMTTSLVGFYSLPIMSSIRPKKDHTSMTAIIINCSALVILSSALPVLAVTLGITSFDLLGAFGSLRWLSSFYLVVGYNCLFAGATVLILCKQFTSHVFKELAKKLFFCGGRRFGEEKAATKLE</sequence>
<feature type="transmembrane region" description="Helical" evidence="2">
    <location>
        <begin position="183"/>
        <end position="204"/>
    </location>
</feature>
<feature type="transmembrane region" description="Helical" evidence="2">
    <location>
        <begin position="536"/>
        <end position="555"/>
    </location>
</feature>
<name>A0AAF3E926_9BILA</name>
<dbReference type="Proteomes" id="UP000887575">
    <property type="component" value="Unassembled WGS sequence"/>
</dbReference>
<keyword evidence="2" id="KW-0812">Transmembrane</keyword>
<proteinExistence type="inferred from homology"/>
<evidence type="ECO:0000256" key="1">
    <source>
        <dbReference type="ARBA" id="ARBA00010487"/>
    </source>
</evidence>
<dbReference type="PANTHER" id="PTHR12625">
    <property type="entry name" value="LIPOCALIN-1 INTERACTING MEMBRANE RECEPTOR LIMR"/>
    <property type="match status" value="1"/>
</dbReference>
<reference evidence="4" key="1">
    <citation type="submission" date="2024-02" db="UniProtKB">
        <authorList>
            <consortium name="WormBaseParasite"/>
        </authorList>
    </citation>
    <scope>IDENTIFICATION</scope>
</reference>
<dbReference type="AlphaFoldDB" id="A0AAF3E926"/>
<dbReference type="Pfam" id="PF04791">
    <property type="entry name" value="LMBR1"/>
    <property type="match status" value="1"/>
</dbReference>
<dbReference type="PANTHER" id="PTHR12625:SF0">
    <property type="entry name" value="PROTEIN LILIPOD"/>
    <property type="match status" value="1"/>
</dbReference>
<feature type="transmembrane region" description="Helical" evidence="2">
    <location>
        <begin position="495"/>
        <end position="516"/>
    </location>
</feature>
<evidence type="ECO:0000256" key="2">
    <source>
        <dbReference type="SAM" id="Phobius"/>
    </source>
</evidence>
<feature type="transmembrane region" description="Helical" evidence="2">
    <location>
        <begin position="87"/>
        <end position="120"/>
    </location>
</feature>
<dbReference type="GO" id="GO:0004888">
    <property type="term" value="F:transmembrane signaling receptor activity"/>
    <property type="evidence" value="ECO:0007669"/>
    <property type="project" value="TreeGrafter"/>
</dbReference>
<dbReference type="GO" id="GO:0005886">
    <property type="term" value="C:plasma membrane"/>
    <property type="evidence" value="ECO:0007669"/>
    <property type="project" value="TreeGrafter"/>
</dbReference>
<feature type="transmembrane region" description="Helical" evidence="2">
    <location>
        <begin position="46"/>
        <end position="67"/>
    </location>
</feature>
<feature type="transmembrane region" description="Helical" evidence="2">
    <location>
        <begin position="451"/>
        <end position="475"/>
    </location>
</feature>
<feature type="transmembrane region" description="Helical" evidence="2">
    <location>
        <begin position="406"/>
        <end position="431"/>
    </location>
</feature>
<keyword evidence="3" id="KW-1185">Reference proteome</keyword>
<dbReference type="WBParaSite" id="MBELARI_LOCUS10412">
    <property type="protein sequence ID" value="MBELARI_LOCUS10412"/>
    <property type="gene ID" value="MBELARI_LOCUS10412"/>
</dbReference>
<dbReference type="GO" id="GO:0007165">
    <property type="term" value="P:signal transduction"/>
    <property type="evidence" value="ECO:0007669"/>
    <property type="project" value="TreeGrafter"/>
</dbReference>
<dbReference type="PRINTS" id="PR01692">
    <property type="entry name" value="LIPOCALINIMR"/>
</dbReference>
<dbReference type="InterPro" id="IPR006876">
    <property type="entry name" value="LMBR1-like_membr_prot"/>
</dbReference>
<evidence type="ECO:0000313" key="4">
    <source>
        <dbReference type="WBParaSite" id="MBELARI_LOCUS10412"/>
    </source>
</evidence>